<gene>
    <name evidence="1" type="ORF">GBAR_LOCUS19939</name>
</gene>
<protein>
    <submittedName>
        <fullName evidence="1">Uncharacterized protein</fullName>
    </submittedName>
</protein>
<proteinExistence type="predicted"/>
<accession>A0AA35WVP9</accession>
<dbReference type="Proteomes" id="UP001174909">
    <property type="component" value="Unassembled WGS sequence"/>
</dbReference>
<organism evidence="1 2">
    <name type="scientific">Geodia barretti</name>
    <name type="common">Barrett's horny sponge</name>
    <dbReference type="NCBI Taxonomy" id="519541"/>
    <lineage>
        <taxon>Eukaryota</taxon>
        <taxon>Metazoa</taxon>
        <taxon>Porifera</taxon>
        <taxon>Demospongiae</taxon>
        <taxon>Heteroscleromorpha</taxon>
        <taxon>Tetractinellida</taxon>
        <taxon>Astrophorina</taxon>
        <taxon>Geodiidae</taxon>
        <taxon>Geodia</taxon>
    </lineage>
</organism>
<dbReference type="EMBL" id="CASHTH010002811">
    <property type="protein sequence ID" value="CAI8035588.1"/>
    <property type="molecule type" value="Genomic_DNA"/>
</dbReference>
<sequence>MTTINDIHDLVELLQNNPDWAETLRNIILTRELLDLPETFARALQDWAETNQALTRLETSNAASLASQRLLHGRLGQLAGGDYEQQVDRLASRLVAREMDVLNAVTLQRSWGPPDPDYARSLANICRRAVETGAISPEEDDELFRTDLVLQGVKEGTTVYVVTEASVVAAAHDFERSDQRAEVLAKALGSPNGATVVSAVIGDSLHPDLDPEKYHARYINLPFRREEYQAALESVDAAITAATGTGLSQ</sequence>
<evidence type="ECO:0000313" key="1">
    <source>
        <dbReference type="EMBL" id="CAI8035588.1"/>
    </source>
</evidence>
<reference evidence="1" key="1">
    <citation type="submission" date="2023-03" db="EMBL/GenBank/DDBJ databases">
        <authorList>
            <person name="Steffen K."/>
            <person name="Cardenas P."/>
        </authorList>
    </citation>
    <scope>NUCLEOTIDE SEQUENCE</scope>
</reference>
<keyword evidence="2" id="KW-1185">Reference proteome</keyword>
<dbReference type="AlphaFoldDB" id="A0AA35WVP9"/>
<evidence type="ECO:0000313" key="2">
    <source>
        <dbReference type="Proteomes" id="UP001174909"/>
    </source>
</evidence>
<comment type="caution">
    <text evidence="1">The sequence shown here is derived from an EMBL/GenBank/DDBJ whole genome shotgun (WGS) entry which is preliminary data.</text>
</comment>
<name>A0AA35WVP9_GEOBA</name>